<feature type="region of interest" description="Disordered" evidence="5">
    <location>
        <begin position="921"/>
        <end position="955"/>
    </location>
</feature>
<keyword evidence="8" id="KW-1185">Reference proteome</keyword>
<feature type="region of interest" description="Disordered" evidence="5">
    <location>
        <begin position="186"/>
        <end position="284"/>
    </location>
</feature>
<dbReference type="GO" id="GO:0008270">
    <property type="term" value="F:zinc ion binding"/>
    <property type="evidence" value="ECO:0007669"/>
    <property type="project" value="UniProtKB-KW"/>
</dbReference>
<sequence>MFTVKATYRGETRKFSFESSTFPSFQQLYTQLYRVFPIHNSYYLYKLTFTANTIVAPARILIGKEAHSSEEYDKHILPYQGRSWPNAILKFSVHDETPHKAPSSTLSIDTATSTADSTTNTTASVNEGASIISEASSATIVPGGDKDRFDRFAERKLVVERLREKMANRPRPDLFDFMASEASRTPFTTSVSLRSTSRSPTSSLHREDKDISAKSNRPLPNVPEDCDEAGAKDHPAQLVKGPQSLGGHSSRSRLPAFLESRPRSIVSNSSSQSGQTPTMSSRPLVVPPPPIIFSSVPTATPPSNVNMAFPTTGCARTSSTHAAQEPQSKDAQLGEQLKDIKEMLTDVRDDIKRLSSVSSASPSTVATGPSNFSFVPPPPPIMHLPPAPPPAVPCPVPASSSVPIYQPLYTAPVPPLPAISNGLQESFDRLAQTTKKHLGITCDGCNVRNITGVRFKCLECEDYDVCEKCRTTPAAMSQHPPHAFFPILKPENFAEYGRAKAGRYAWPPTMKNESAKVHTGITCDSCSQKPIVGVRAKCLECDDFDLCRSCLSNPSILKLHQPQHHFWPIDNPGDLTLYRQAQAKLETNVHDFVRCDACNRTIVGVRHKCLDCPNYDLCTECISSPDHRQQHSLTHAFFPIDVPGDKSAYNRAVAERVTLPSIRPDPPAENNNSGDFPYLHESIICDACDGSVIGTRYKCLDCPDFDLCQDCVSIGGRTVHSPFHTFFEINKPDTIVHTVFSGNGERVPSVGRSEARAPTVEVTAVNESNTERTAHNATCNLCDSRIRGVRYKCINCPDFDTCAACFEITTDHHPGHGFMKVETPEVLMLRDSLRHDVSHPATCDNCNSHIRGTRYKCMHPSCPDYDLCQNCEAHPFPVHPDTHPMLKLKNVHCLIPSEPVPVFGDSTDAFKDLTVGEESWDSHLMRHPETSRSRTLDGAEHPQVSPLPQVSSPSPVLPVPSIPPLIPTAWSPLRWHIDTPPSPTMVPSMLATEHTPPYEPRIVSPAPAIADSVIEQTVIPPVVLSEEYLDRSAIASSRLSPVSVARPFSPEKPATSEVAEEEPVPSTLGGLTTPSEAPESNKSAETSATVPKLAPVQNEWKELWPELTTMLKHLLQPPTVETVVTPNAMPGSIHVEEDLQELKQAVSTSEEFQTAVEDSPLAKEALLTRPEGSTATLAPRRTFDMKDFFASIAPKPKPTFAATYLSDNNIPDGQIFPPGAEFVKSWRMRNDGEFAWPEDTMLSFVAGDKLGEQVVSVKVGAVAPGAEVEVVGPEMKAPDAPGKYVGYWRLYNPQSSYFGHSVWVDINVAEMNRPASQTSDQDSLASSSVIMPRTLEEINTAVASASNARTSMSSITIPSNPPSDDGSFESSISLINVPSSPSIGDDDIIYEDSRVNAVGDGDGAPRDLEYVVLYDTSSDDE</sequence>
<dbReference type="EMBL" id="JAEVFJ010000018">
    <property type="protein sequence ID" value="KAH8099823.1"/>
    <property type="molecule type" value="Genomic_DNA"/>
</dbReference>
<proteinExistence type="predicted"/>
<dbReference type="Gene3D" id="2.60.40.10">
    <property type="entry name" value="Immunoglobulins"/>
    <property type="match status" value="1"/>
</dbReference>
<accession>A0A8K0UPA9</accession>
<dbReference type="PANTHER" id="PTHR20930:SF0">
    <property type="entry name" value="PROTEIN ILRUN"/>
    <property type="match status" value="1"/>
</dbReference>
<dbReference type="CDD" id="cd02340">
    <property type="entry name" value="ZZ_NBR1_like"/>
    <property type="match status" value="4"/>
</dbReference>
<feature type="compositionally biased region" description="Low complexity" evidence="5">
    <location>
        <begin position="263"/>
        <end position="273"/>
    </location>
</feature>
<evidence type="ECO:0000256" key="1">
    <source>
        <dbReference type="ARBA" id="ARBA00022723"/>
    </source>
</evidence>
<dbReference type="InterPro" id="IPR000433">
    <property type="entry name" value="Znf_ZZ"/>
</dbReference>
<dbReference type="InterPro" id="IPR043145">
    <property type="entry name" value="Znf_ZZ_sf"/>
</dbReference>
<feature type="compositionally biased region" description="Low complexity" evidence="5">
    <location>
        <begin position="103"/>
        <end position="122"/>
    </location>
</feature>
<dbReference type="CDD" id="cd02249">
    <property type="entry name" value="ZZ"/>
    <property type="match status" value="2"/>
</dbReference>
<evidence type="ECO:0000259" key="6">
    <source>
        <dbReference type="PROSITE" id="PS50135"/>
    </source>
</evidence>
<keyword evidence="1" id="KW-0479">Metal-binding</keyword>
<evidence type="ECO:0000256" key="3">
    <source>
        <dbReference type="ARBA" id="ARBA00022833"/>
    </source>
</evidence>
<dbReference type="Pfam" id="PF16158">
    <property type="entry name" value="N_BRCA1_IG"/>
    <property type="match status" value="1"/>
</dbReference>
<dbReference type="SUPFAM" id="SSF57850">
    <property type="entry name" value="RING/U-box"/>
    <property type="match status" value="6"/>
</dbReference>
<feature type="region of interest" description="Disordered" evidence="5">
    <location>
        <begin position="1044"/>
        <end position="1093"/>
    </location>
</feature>
<feature type="domain" description="ZZ-type" evidence="6">
    <location>
        <begin position="774"/>
        <end position="826"/>
    </location>
</feature>
<dbReference type="PROSITE" id="PS50135">
    <property type="entry name" value="ZF_ZZ_2"/>
    <property type="match status" value="6"/>
</dbReference>
<feature type="compositionally biased region" description="Low complexity" evidence="5">
    <location>
        <begin position="942"/>
        <end position="954"/>
    </location>
</feature>
<dbReference type="SMART" id="SM00291">
    <property type="entry name" value="ZnF_ZZ"/>
    <property type="match status" value="6"/>
</dbReference>
<keyword evidence="2 4" id="KW-0863">Zinc-finger</keyword>
<evidence type="ECO:0000313" key="8">
    <source>
        <dbReference type="Proteomes" id="UP000813824"/>
    </source>
</evidence>
<dbReference type="CDD" id="cd14947">
    <property type="entry name" value="NBR1_like"/>
    <property type="match status" value="1"/>
</dbReference>
<dbReference type="InterPro" id="IPR013783">
    <property type="entry name" value="Ig-like_fold"/>
</dbReference>
<comment type="caution">
    <text evidence="7">The sequence shown here is derived from an EMBL/GenBank/DDBJ whole genome shotgun (WGS) entry which is preliminary data.</text>
</comment>
<reference evidence="7" key="1">
    <citation type="journal article" date="2021" name="New Phytol.">
        <title>Evolutionary innovations through gain and loss of genes in the ectomycorrhizal Boletales.</title>
        <authorList>
            <person name="Wu G."/>
            <person name="Miyauchi S."/>
            <person name="Morin E."/>
            <person name="Kuo A."/>
            <person name="Drula E."/>
            <person name="Varga T."/>
            <person name="Kohler A."/>
            <person name="Feng B."/>
            <person name="Cao Y."/>
            <person name="Lipzen A."/>
            <person name="Daum C."/>
            <person name="Hundley H."/>
            <person name="Pangilinan J."/>
            <person name="Johnson J."/>
            <person name="Barry K."/>
            <person name="LaButti K."/>
            <person name="Ng V."/>
            <person name="Ahrendt S."/>
            <person name="Min B."/>
            <person name="Choi I.G."/>
            <person name="Park H."/>
            <person name="Plett J.M."/>
            <person name="Magnuson J."/>
            <person name="Spatafora J.W."/>
            <person name="Nagy L.G."/>
            <person name="Henrissat B."/>
            <person name="Grigoriev I.V."/>
            <person name="Yang Z.L."/>
            <person name="Xu J."/>
            <person name="Martin F.M."/>
        </authorList>
    </citation>
    <scope>NUCLEOTIDE SEQUENCE</scope>
    <source>
        <strain evidence="7">KKN 215</strain>
    </source>
</reference>
<feature type="compositionally biased region" description="Low complexity" evidence="5">
    <location>
        <begin position="188"/>
        <end position="203"/>
    </location>
</feature>
<feature type="domain" description="ZZ-type" evidence="6">
    <location>
        <begin position="838"/>
        <end position="893"/>
    </location>
</feature>
<evidence type="ECO:0000256" key="4">
    <source>
        <dbReference type="PROSITE-ProRule" id="PRU00228"/>
    </source>
</evidence>
<keyword evidence="3" id="KW-0862">Zinc</keyword>
<dbReference type="PANTHER" id="PTHR20930">
    <property type="entry name" value="OVARIAN CARCINOMA ANTIGEN CA125-RELATED"/>
    <property type="match status" value="1"/>
</dbReference>
<name>A0A8K0UPA9_9AGAR</name>
<feature type="compositionally biased region" description="Polar residues" evidence="5">
    <location>
        <begin position="1368"/>
        <end position="1382"/>
    </location>
</feature>
<feature type="region of interest" description="Disordered" evidence="5">
    <location>
        <begin position="101"/>
        <end position="122"/>
    </location>
</feature>
<feature type="domain" description="ZZ-type" evidence="6">
    <location>
        <begin position="590"/>
        <end position="645"/>
    </location>
</feature>
<protein>
    <recommendedName>
        <fullName evidence="6">ZZ-type domain-containing protein</fullName>
    </recommendedName>
</protein>
<organism evidence="7 8">
    <name type="scientific">Cristinia sonorae</name>
    <dbReference type="NCBI Taxonomy" id="1940300"/>
    <lineage>
        <taxon>Eukaryota</taxon>
        <taxon>Fungi</taxon>
        <taxon>Dikarya</taxon>
        <taxon>Basidiomycota</taxon>
        <taxon>Agaricomycotina</taxon>
        <taxon>Agaricomycetes</taxon>
        <taxon>Agaricomycetidae</taxon>
        <taxon>Agaricales</taxon>
        <taxon>Pleurotineae</taxon>
        <taxon>Stephanosporaceae</taxon>
        <taxon>Cristinia</taxon>
    </lineage>
</organism>
<feature type="compositionally biased region" description="Polar residues" evidence="5">
    <location>
        <begin position="1069"/>
        <end position="1089"/>
    </location>
</feature>
<dbReference type="PROSITE" id="PS01357">
    <property type="entry name" value="ZF_ZZ_1"/>
    <property type="match status" value="3"/>
</dbReference>
<dbReference type="Proteomes" id="UP000813824">
    <property type="component" value="Unassembled WGS sequence"/>
</dbReference>
<feature type="domain" description="ZZ-type" evidence="6">
    <location>
        <begin position="680"/>
        <end position="734"/>
    </location>
</feature>
<feature type="compositionally biased region" description="Polar residues" evidence="5">
    <location>
        <begin position="1349"/>
        <end position="1358"/>
    </location>
</feature>
<feature type="domain" description="ZZ-type" evidence="6">
    <location>
        <begin position="518"/>
        <end position="574"/>
    </location>
</feature>
<evidence type="ECO:0000256" key="5">
    <source>
        <dbReference type="SAM" id="MobiDB-lite"/>
    </source>
</evidence>
<dbReference type="Pfam" id="PF00569">
    <property type="entry name" value="ZZ"/>
    <property type="match status" value="6"/>
</dbReference>
<evidence type="ECO:0000256" key="2">
    <source>
        <dbReference type="ARBA" id="ARBA00022771"/>
    </source>
</evidence>
<dbReference type="Gene3D" id="3.30.60.90">
    <property type="match status" value="6"/>
</dbReference>
<dbReference type="OrthoDB" id="661148at2759"/>
<dbReference type="InterPro" id="IPR032350">
    <property type="entry name" value="Nbr1_FW"/>
</dbReference>
<feature type="domain" description="ZZ-type" evidence="6">
    <location>
        <begin position="437"/>
        <end position="493"/>
    </location>
</feature>
<feature type="compositionally biased region" description="Basic and acidic residues" evidence="5">
    <location>
        <begin position="921"/>
        <end position="940"/>
    </location>
</feature>
<feature type="region of interest" description="Disordered" evidence="5">
    <location>
        <begin position="1349"/>
        <end position="1387"/>
    </location>
</feature>
<evidence type="ECO:0000313" key="7">
    <source>
        <dbReference type="EMBL" id="KAH8099823.1"/>
    </source>
</evidence>
<gene>
    <name evidence="7" type="ORF">BXZ70DRAFT_894348</name>
</gene>